<organism evidence="2 3">
    <name type="scientific">Acidithiobacillus ferrivorans</name>
    <dbReference type="NCBI Taxonomy" id="160808"/>
    <lineage>
        <taxon>Bacteria</taxon>
        <taxon>Pseudomonadati</taxon>
        <taxon>Pseudomonadota</taxon>
        <taxon>Acidithiobacillia</taxon>
        <taxon>Acidithiobacillales</taxon>
        <taxon>Acidithiobacillaceae</taxon>
        <taxon>Acidithiobacillus</taxon>
    </lineage>
</organism>
<proteinExistence type="predicted"/>
<sequence length="92" mass="10935">MNFVELQSNFSMVTLRLFGSPRRLFYLPWNLRGILVCPYWWLLLEETAIAWYKKYGAISLILLRGGIMAFLYALRFWLSLALQVLERFVGRI</sequence>
<feature type="transmembrane region" description="Helical" evidence="1">
    <location>
        <begin position="24"/>
        <end position="43"/>
    </location>
</feature>
<reference evidence="2 3" key="1">
    <citation type="submission" date="2020-07" db="EMBL/GenBank/DDBJ databases">
        <title>Complete genome sequence analysis of Acidithiobacillus ferrivorans XJFY6S-08 reveals extreme environmental adaptation to alpine acid mine drainage.</title>
        <authorList>
            <person name="Yan L."/>
            <person name="Ni Y."/>
        </authorList>
    </citation>
    <scope>NUCLEOTIDE SEQUENCE [LARGE SCALE GENOMIC DNA]</scope>
    <source>
        <strain evidence="2 3">XJFY6S-08</strain>
    </source>
</reference>
<dbReference type="RefSeq" id="WP_198661048.1">
    <property type="nucleotide sequence ID" value="NZ_CP059488.1"/>
</dbReference>
<accession>A0A7T4WFD6</accession>
<evidence type="ECO:0000313" key="3">
    <source>
        <dbReference type="Proteomes" id="UP000595420"/>
    </source>
</evidence>
<dbReference type="EMBL" id="CP059488">
    <property type="protein sequence ID" value="QQD73611.1"/>
    <property type="molecule type" value="Genomic_DNA"/>
</dbReference>
<feature type="transmembrane region" description="Helical" evidence="1">
    <location>
        <begin position="55"/>
        <end position="78"/>
    </location>
</feature>
<protein>
    <submittedName>
        <fullName evidence="2">Uncharacterized protein</fullName>
    </submittedName>
</protein>
<name>A0A7T4WFD6_9PROT</name>
<keyword evidence="1" id="KW-1133">Transmembrane helix</keyword>
<gene>
    <name evidence="2" type="ORF">H2515_04955</name>
</gene>
<dbReference type="Proteomes" id="UP000595420">
    <property type="component" value="Chromosome"/>
</dbReference>
<evidence type="ECO:0000313" key="2">
    <source>
        <dbReference type="EMBL" id="QQD73611.1"/>
    </source>
</evidence>
<dbReference type="AlphaFoldDB" id="A0A7T4WFD6"/>
<keyword evidence="1" id="KW-0812">Transmembrane</keyword>
<keyword evidence="1" id="KW-0472">Membrane</keyword>
<evidence type="ECO:0000256" key="1">
    <source>
        <dbReference type="SAM" id="Phobius"/>
    </source>
</evidence>